<organism evidence="2 3">
    <name type="scientific">Eiseniibacteriota bacterium</name>
    <dbReference type="NCBI Taxonomy" id="2212470"/>
    <lineage>
        <taxon>Bacteria</taxon>
        <taxon>Candidatus Eiseniibacteriota</taxon>
    </lineage>
</organism>
<dbReference type="PROSITE" id="PS51379">
    <property type="entry name" value="4FE4S_FER_2"/>
    <property type="match status" value="1"/>
</dbReference>
<protein>
    <submittedName>
        <fullName evidence="2">FAD-dependent oxidoreductase</fullName>
    </submittedName>
</protein>
<proteinExistence type="predicted"/>
<dbReference type="Pfam" id="PF14691">
    <property type="entry name" value="Fer4_20"/>
    <property type="match status" value="1"/>
</dbReference>
<feature type="domain" description="4Fe-4S ferredoxin-type" evidence="1">
    <location>
        <begin position="27"/>
        <end position="60"/>
    </location>
</feature>
<evidence type="ECO:0000259" key="1">
    <source>
        <dbReference type="PROSITE" id="PS51379"/>
    </source>
</evidence>
<dbReference type="PRINTS" id="PR00419">
    <property type="entry name" value="ADXRDTASE"/>
</dbReference>
<accession>A0A933W3Q9</accession>
<dbReference type="Gene3D" id="1.10.1060.10">
    <property type="entry name" value="Alpha-helical ferredoxin"/>
    <property type="match status" value="1"/>
</dbReference>
<dbReference type="PANTHER" id="PTHR42783">
    <property type="entry name" value="GLUTAMATE SYNTHASE [NADPH] SMALL CHAIN"/>
    <property type="match status" value="1"/>
</dbReference>
<dbReference type="InterPro" id="IPR023753">
    <property type="entry name" value="FAD/NAD-binding_dom"/>
</dbReference>
<dbReference type="PANTHER" id="PTHR42783:SF3">
    <property type="entry name" value="GLUTAMATE SYNTHASE [NADPH] SMALL CHAIN-RELATED"/>
    <property type="match status" value="1"/>
</dbReference>
<dbReference type="GO" id="GO:0016491">
    <property type="term" value="F:oxidoreductase activity"/>
    <property type="evidence" value="ECO:0007669"/>
    <property type="project" value="InterPro"/>
</dbReference>
<dbReference type="Proteomes" id="UP000696931">
    <property type="component" value="Unassembled WGS sequence"/>
</dbReference>
<gene>
    <name evidence="2" type="ORF">HZA61_11985</name>
</gene>
<dbReference type="InterPro" id="IPR017896">
    <property type="entry name" value="4Fe4S_Fe-S-bd"/>
</dbReference>
<comment type="caution">
    <text evidence="2">The sequence shown here is derived from an EMBL/GenBank/DDBJ whole genome shotgun (WGS) entry which is preliminary data.</text>
</comment>
<name>A0A933W3Q9_UNCEI</name>
<dbReference type="SUPFAM" id="SSF46548">
    <property type="entry name" value="alpha-helical ferredoxin"/>
    <property type="match status" value="1"/>
</dbReference>
<evidence type="ECO:0000313" key="3">
    <source>
        <dbReference type="Proteomes" id="UP000696931"/>
    </source>
</evidence>
<dbReference type="Gene3D" id="3.50.50.60">
    <property type="entry name" value="FAD/NAD(P)-binding domain"/>
    <property type="match status" value="2"/>
</dbReference>
<reference evidence="2" key="1">
    <citation type="submission" date="2020-07" db="EMBL/GenBank/DDBJ databases">
        <title>Huge and variable diversity of episymbiotic CPR bacteria and DPANN archaea in groundwater ecosystems.</title>
        <authorList>
            <person name="He C.Y."/>
            <person name="Keren R."/>
            <person name="Whittaker M."/>
            <person name="Farag I.F."/>
            <person name="Doudna J."/>
            <person name="Cate J.H.D."/>
            <person name="Banfield J.F."/>
        </authorList>
    </citation>
    <scope>NUCLEOTIDE SEQUENCE</scope>
    <source>
        <strain evidence="2">NC_groundwater_1813_Pr3_B-0.1um_71_17</strain>
    </source>
</reference>
<dbReference type="EMBL" id="JACRIW010000083">
    <property type="protein sequence ID" value="MBI5170203.1"/>
    <property type="molecule type" value="Genomic_DNA"/>
</dbReference>
<dbReference type="InterPro" id="IPR009051">
    <property type="entry name" value="Helical_ferredxn"/>
</dbReference>
<dbReference type="InterPro" id="IPR028261">
    <property type="entry name" value="DPD_II"/>
</dbReference>
<dbReference type="InterPro" id="IPR036188">
    <property type="entry name" value="FAD/NAD-bd_sf"/>
</dbReference>
<dbReference type="SUPFAM" id="SSF51971">
    <property type="entry name" value="Nucleotide-binding domain"/>
    <property type="match status" value="1"/>
</dbReference>
<dbReference type="GO" id="GO:0051536">
    <property type="term" value="F:iron-sulfur cluster binding"/>
    <property type="evidence" value="ECO:0007669"/>
    <property type="project" value="InterPro"/>
</dbReference>
<sequence length="443" mass="45748">MTPQSHALPAQRLESGIADSKPNYIPGDAVAEANRCLYCHDAPCITACPTGIDIPTFIRKISTGNVKGSARTILSANLLGYSCARVCPVEALCVGACVYNAWHRSPPISIGRLQRFAVETVLSDGSAAGLLSKAAPNGKKVACVGAGPASLACAGYLALEGCDVTLYEKRESPGGLNVTGVAPYKMNAESAMTEVEFIRSLGVTIKTGVEIGKDIAPAKLVDDHDAVFVGVGLGADSKLGIPGEDGAGVFGGVEWVEKMKLESGYSLEGVRRAVVIGGGNTAIDVVRELAKLGVPDVAMLYRRTEAEMPGYKHEMELARKEGVRLVEKAVPKQFVHADGKLAAVALADGREVACDLAIVAIGQGKLGAFVSSFPGVATTDKGLALGDPMSGATGNPKVWVGGDVTGGELVVTAAQDGKRAARSIAAALALPSREDSPMQAGHR</sequence>
<dbReference type="Pfam" id="PF07992">
    <property type="entry name" value="Pyr_redox_2"/>
    <property type="match status" value="1"/>
</dbReference>
<dbReference type="AlphaFoldDB" id="A0A933W3Q9"/>
<evidence type="ECO:0000313" key="2">
    <source>
        <dbReference type="EMBL" id="MBI5170203.1"/>
    </source>
</evidence>